<dbReference type="EMBL" id="JACTAM010002123">
    <property type="protein sequence ID" value="KAI2645840.1"/>
    <property type="molecule type" value="Genomic_DNA"/>
</dbReference>
<gene>
    <name evidence="1" type="ORF">H4Q32_025163</name>
</gene>
<organism evidence="1 2">
    <name type="scientific">Labeo rohita</name>
    <name type="common">Indian major carp</name>
    <name type="synonym">Cyprinus rohita</name>
    <dbReference type="NCBI Taxonomy" id="84645"/>
    <lineage>
        <taxon>Eukaryota</taxon>
        <taxon>Metazoa</taxon>
        <taxon>Chordata</taxon>
        <taxon>Craniata</taxon>
        <taxon>Vertebrata</taxon>
        <taxon>Euteleostomi</taxon>
        <taxon>Actinopterygii</taxon>
        <taxon>Neopterygii</taxon>
        <taxon>Teleostei</taxon>
        <taxon>Ostariophysi</taxon>
        <taxon>Cypriniformes</taxon>
        <taxon>Cyprinidae</taxon>
        <taxon>Labeoninae</taxon>
        <taxon>Labeonini</taxon>
        <taxon>Labeo</taxon>
    </lineage>
</organism>
<evidence type="ECO:0000313" key="1">
    <source>
        <dbReference type="EMBL" id="KAI2645840.1"/>
    </source>
</evidence>
<protein>
    <submittedName>
        <fullName evidence="1">Hydroxyacid oxidase 2</fullName>
    </submittedName>
</protein>
<dbReference type="Proteomes" id="UP000830375">
    <property type="component" value="Unassembled WGS sequence"/>
</dbReference>
<keyword evidence="2" id="KW-1185">Reference proteome</keyword>
<reference evidence="1 2" key="1">
    <citation type="submission" date="2022-01" db="EMBL/GenBank/DDBJ databases">
        <title>A high-quality chromosome-level genome assembly of rohu carp, Labeo rohita.</title>
        <authorList>
            <person name="Arick M.A. II"/>
            <person name="Hsu C.-Y."/>
            <person name="Magbanua Z."/>
            <person name="Pechanova O."/>
            <person name="Grover C."/>
            <person name="Miller E."/>
            <person name="Thrash A."/>
            <person name="Ezzel L."/>
            <person name="Alam S."/>
            <person name="Benzie J."/>
            <person name="Hamilton M."/>
            <person name="Karsi A."/>
            <person name="Lawrence M.L."/>
            <person name="Peterson D.G."/>
        </authorList>
    </citation>
    <scope>NUCLEOTIDE SEQUENCE [LARGE SCALE GENOMIC DNA]</scope>
    <source>
        <strain evidence="2">BAU-BD-2019</strain>
        <tissue evidence="1">Blood</tissue>
    </source>
</reference>
<name>A0ABQ8L612_LABRO</name>
<evidence type="ECO:0000313" key="2">
    <source>
        <dbReference type="Proteomes" id="UP000830375"/>
    </source>
</evidence>
<proteinExistence type="predicted"/>
<comment type="caution">
    <text evidence="1">The sequence shown here is derived from an EMBL/GenBank/DDBJ whole genome shotgun (WGS) entry which is preliminary data.</text>
</comment>
<sequence>MRMVSSSILSFLNPTEDFFFFSGGGKSTIVGHMINYPSCSIPTLFRCLARDNIICDVDKNMWPNGEDCMK</sequence>
<accession>A0ABQ8L612</accession>